<sequence>MNLASVDENYPSCSWFTITGGSNSYSSAQTVTFPGGYSASDPGLSAAGSAIYSVKTNAEYTFPGPAPVIGSDGSSSGSSSASASGSASSVASSPAASSTASGVLVAATSVAASEAASASTEAETSTETASASTETSTSTSSSTSTSVDVDSCNTAWTACNEAWMTVNSNSTATPLRTLARPIMSAVWLVLLLFGRRYCDSGRSH</sequence>
<evidence type="ECO:0000256" key="15">
    <source>
        <dbReference type="SAM" id="MobiDB-lite"/>
    </source>
</evidence>
<evidence type="ECO:0000256" key="8">
    <source>
        <dbReference type="ARBA" id="ARBA00023008"/>
    </source>
</evidence>
<keyword evidence="9" id="KW-0503">Monooxygenase</keyword>
<name>A0A6A4GGP4_9AGAR</name>
<comment type="catalytic activity">
    <reaction evidence="13">
        <text>[(1-&gt;4)-beta-D-glucosyl]n+m + reduced acceptor + O2 = 4-dehydro-beta-D-glucosyl-[(1-&gt;4)-beta-D-glucosyl]n-1 + [(1-&gt;4)-beta-D-glucosyl]m + acceptor + H2O.</text>
        <dbReference type="EC" id="1.14.99.56"/>
    </reaction>
</comment>
<evidence type="ECO:0000256" key="10">
    <source>
        <dbReference type="ARBA" id="ARBA00023277"/>
    </source>
</evidence>
<evidence type="ECO:0000256" key="1">
    <source>
        <dbReference type="ARBA" id="ARBA00001973"/>
    </source>
</evidence>
<feature type="region of interest" description="Disordered" evidence="15">
    <location>
        <begin position="115"/>
        <end position="148"/>
    </location>
</feature>
<dbReference type="Proteomes" id="UP000799118">
    <property type="component" value="Unassembled WGS sequence"/>
</dbReference>
<evidence type="ECO:0000256" key="2">
    <source>
        <dbReference type="ARBA" id="ARBA00004613"/>
    </source>
</evidence>
<keyword evidence="11" id="KW-0624">Polysaccharide degradation</keyword>
<keyword evidence="6" id="KW-0136">Cellulose degradation</keyword>
<keyword evidence="5" id="KW-0732">Signal</keyword>
<dbReference type="EC" id="1.14.99.56" evidence="14"/>
<dbReference type="GO" id="GO:0005576">
    <property type="term" value="C:extracellular region"/>
    <property type="evidence" value="ECO:0007669"/>
    <property type="project" value="UniProtKB-SubCell"/>
</dbReference>
<protein>
    <recommendedName>
        <fullName evidence="14">lytic cellulose monooxygenase (C4-dehydrogenating)</fullName>
        <ecNumber evidence="14">1.14.99.56</ecNumber>
    </recommendedName>
</protein>
<reference evidence="16" key="1">
    <citation type="journal article" date="2019" name="Environ. Microbiol.">
        <title>Fungal ecological strategies reflected in gene transcription - a case study of two litter decomposers.</title>
        <authorList>
            <person name="Barbi F."/>
            <person name="Kohler A."/>
            <person name="Barry K."/>
            <person name="Baskaran P."/>
            <person name="Daum C."/>
            <person name="Fauchery L."/>
            <person name="Ihrmark K."/>
            <person name="Kuo A."/>
            <person name="LaButti K."/>
            <person name="Lipzen A."/>
            <person name="Morin E."/>
            <person name="Grigoriev I.V."/>
            <person name="Henrissat B."/>
            <person name="Lindahl B."/>
            <person name="Martin F."/>
        </authorList>
    </citation>
    <scope>NUCLEOTIDE SEQUENCE</scope>
    <source>
        <strain evidence="16">JB14</strain>
    </source>
</reference>
<evidence type="ECO:0000256" key="5">
    <source>
        <dbReference type="ARBA" id="ARBA00022729"/>
    </source>
</evidence>
<evidence type="ECO:0000256" key="12">
    <source>
        <dbReference type="ARBA" id="ARBA00044502"/>
    </source>
</evidence>
<evidence type="ECO:0000256" key="11">
    <source>
        <dbReference type="ARBA" id="ARBA00023326"/>
    </source>
</evidence>
<evidence type="ECO:0000256" key="13">
    <source>
        <dbReference type="ARBA" id="ARBA00045077"/>
    </source>
</evidence>
<dbReference type="EMBL" id="ML770100">
    <property type="protein sequence ID" value="KAE9384668.1"/>
    <property type="molecule type" value="Genomic_DNA"/>
</dbReference>
<proteinExistence type="inferred from homology"/>
<evidence type="ECO:0000256" key="9">
    <source>
        <dbReference type="ARBA" id="ARBA00023033"/>
    </source>
</evidence>
<keyword evidence="7" id="KW-0560">Oxidoreductase</keyword>
<gene>
    <name evidence="16" type="ORF">BT96DRAFT_637460</name>
</gene>
<dbReference type="PANTHER" id="PTHR33353:SF10">
    <property type="entry name" value="ENDO-BETA-1,4-GLUCANASE D"/>
    <property type="match status" value="1"/>
</dbReference>
<dbReference type="OrthoDB" id="4849160at2759"/>
<evidence type="ECO:0000256" key="7">
    <source>
        <dbReference type="ARBA" id="ARBA00023002"/>
    </source>
</evidence>
<keyword evidence="17" id="KW-1185">Reference proteome</keyword>
<dbReference type="PANTHER" id="PTHR33353">
    <property type="entry name" value="PUTATIVE (AFU_ORTHOLOGUE AFUA_1G12560)-RELATED"/>
    <property type="match status" value="1"/>
</dbReference>
<dbReference type="GO" id="GO:0046872">
    <property type="term" value="F:metal ion binding"/>
    <property type="evidence" value="ECO:0007669"/>
    <property type="project" value="UniProtKB-KW"/>
</dbReference>
<feature type="compositionally biased region" description="Low complexity" evidence="15">
    <location>
        <begin position="115"/>
        <end position="147"/>
    </location>
</feature>
<dbReference type="Gene3D" id="2.70.50.70">
    <property type="match status" value="1"/>
</dbReference>
<keyword evidence="8" id="KW-0186">Copper</keyword>
<evidence type="ECO:0000256" key="4">
    <source>
        <dbReference type="ARBA" id="ARBA00022723"/>
    </source>
</evidence>
<keyword evidence="4" id="KW-0479">Metal-binding</keyword>
<evidence type="ECO:0000256" key="6">
    <source>
        <dbReference type="ARBA" id="ARBA00023001"/>
    </source>
</evidence>
<comment type="subcellular location">
    <subcellularLocation>
        <location evidence="2">Secreted</location>
    </subcellularLocation>
</comment>
<dbReference type="GO" id="GO:0004497">
    <property type="term" value="F:monooxygenase activity"/>
    <property type="evidence" value="ECO:0007669"/>
    <property type="project" value="UniProtKB-KW"/>
</dbReference>
<evidence type="ECO:0000256" key="14">
    <source>
        <dbReference type="ARBA" id="ARBA00047174"/>
    </source>
</evidence>
<dbReference type="InterPro" id="IPR049892">
    <property type="entry name" value="AA9"/>
</dbReference>
<evidence type="ECO:0000313" key="16">
    <source>
        <dbReference type="EMBL" id="KAE9384668.1"/>
    </source>
</evidence>
<evidence type="ECO:0000256" key="3">
    <source>
        <dbReference type="ARBA" id="ARBA00022525"/>
    </source>
</evidence>
<comment type="similarity">
    <text evidence="12">Belongs to the polysaccharide monooxygenase AA9 family.</text>
</comment>
<dbReference type="GO" id="GO:0030245">
    <property type="term" value="P:cellulose catabolic process"/>
    <property type="evidence" value="ECO:0007669"/>
    <property type="project" value="UniProtKB-KW"/>
</dbReference>
<accession>A0A6A4GGP4</accession>
<comment type="cofactor">
    <cofactor evidence="1">
        <name>Cu(2+)</name>
        <dbReference type="ChEBI" id="CHEBI:29036"/>
    </cofactor>
</comment>
<keyword evidence="3" id="KW-0964">Secreted</keyword>
<evidence type="ECO:0000313" key="17">
    <source>
        <dbReference type="Proteomes" id="UP000799118"/>
    </source>
</evidence>
<keyword evidence="10" id="KW-0119">Carbohydrate metabolism</keyword>
<dbReference type="AlphaFoldDB" id="A0A6A4GGP4"/>
<organism evidence="16 17">
    <name type="scientific">Gymnopus androsaceus JB14</name>
    <dbReference type="NCBI Taxonomy" id="1447944"/>
    <lineage>
        <taxon>Eukaryota</taxon>
        <taxon>Fungi</taxon>
        <taxon>Dikarya</taxon>
        <taxon>Basidiomycota</taxon>
        <taxon>Agaricomycotina</taxon>
        <taxon>Agaricomycetes</taxon>
        <taxon>Agaricomycetidae</taxon>
        <taxon>Agaricales</taxon>
        <taxon>Marasmiineae</taxon>
        <taxon>Omphalotaceae</taxon>
        <taxon>Gymnopus</taxon>
    </lineage>
</organism>